<accession>A0A0F7L7T5</accession>
<organism evidence="1">
    <name type="scientific">uncultured marine virus</name>
    <dbReference type="NCBI Taxonomy" id="186617"/>
    <lineage>
        <taxon>Viruses</taxon>
        <taxon>environmental samples</taxon>
    </lineage>
</organism>
<dbReference type="EMBL" id="KR029606">
    <property type="protein sequence ID" value="AKH48629.1"/>
    <property type="molecule type" value="Genomic_DNA"/>
</dbReference>
<name>A0A0F7L7T5_9VIRU</name>
<proteinExistence type="predicted"/>
<reference evidence="1" key="1">
    <citation type="journal article" date="2015" name="Front. Microbiol.">
        <title>Combining genomic sequencing methods to explore viral diversity and reveal potential virus-host interactions.</title>
        <authorList>
            <person name="Chow C.E."/>
            <person name="Winget D.M."/>
            <person name="White R.A.III."/>
            <person name="Hallam S.J."/>
            <person name="Suttle C.A."/>
        </authorList>
    </citation>
    <scope>NUCLEOTIDE SEQUENCE</scope>
    <source>
        <strain evidence="1">Oxic1_11</strain>
    </source>
</reference>
<protein>
    <submittedName>
        <fullName evidence="1">Uncharacterized protein</fullName>
    </submittedName>
</protein>
<reference evidence="1" key="2">
    <citation type="submission" date="2015-03" db="EMBL/GenBank/DDBJ databases">
        <authorList>
            <person name="Chow C.-E.T."/>
            <person name="Winget D.M."/>
            <person name="White R.A.III."/>
            <person name="Hallam S.J."/>
            <person name="Suttle C.A."/>
        </authorList>
    </citation>
    <scope>NUCLEOTIDE SEQUENCE</scope>
    <source>
        <strain evidence="1">Oxic1_11</strain>
    </source>
</reference>
<sequence length="85" mass="9673">MCQTSPILTPIVHFLPSGAFRFGGATQSGWFSAFLFSFLTKLHHTVSSLMFTPLLSLAFTNHCLIVIHEFQQYYIFACMLVNYFS</sequence>
<evidence type="ECO:0000313" key="1">
    <source>
        <dbReference type="EMBL" id="AKH48629.1"/>
    </source>
</evidence>